<evidence type="ECO:0000256" key="3">
    <source>
        <dbReference type="ARBA" id="ARBA00022989"/>
    </source>
</evidence>
<feature type="transmembrane region" description="Helical" evidence="6">
    <location>
        <begin position="147"/>
        <end position="169"/>
    </location>
</feature>
<feature type="domain" description="Inositolphosphotransferase Aur1/Ipt1" evidence="7">
    <location>
        <begin position="143"/>
        <end position="303"/>
    </location>
</feature>
<name>A0ABV1NWA4_9ACTN</name>
<organism evidence="8 9">
    <name type="scientific">Nocardioides kribbensis</name>
    <dbReference type="NCBI Taxonomy" id="305517"/>
    <lineage>
        <taxon>Bacteria</taxon>
        <taxon>Bacillati</taxon>
        <taxon>Actinomycetota</taxon>
        <taxon>Actinomycetes</taxon>
        <taxon>Propionibacteriales</taxon>
        <taxon>Nocardioidaceae</taxon>
        <taxon>Nocardioides</taxon>
    </lineage>
</organism>
<keyword evidence="2 6" id="KW-0812">Transmembrane</keyword>
<keyword evidence="3 6" id="KW-1133">Transmembrane helix</keyword>
<keyword evidence="4 6" id="KW-0472">Membrane</keyword>
<dbReference type="InterPro" id="IPR036938">
    <property type="entry name" value="PAP2/HPO_sf"/>
</dbReference>
<dbReference type="InterPro" id="IPR052185">
    <property type="entry name" value="IPC_Synthase-Related"/>
</dbReference>
<dbReference type="Gene3D" id="1.20.144.10">
    <property type="entry name" value="Phosphatidic acid phosphatase type 2/haloperoxidase"/>
    <property type="match status" value="1"/>
</dbReference>
<dbReference type="SUPFAM" id="SSF48317">
    <property type="entry name" value="Acid phosphatase/Vanadium-dependent haloperoxidase"/>
    <property type="match status" value="1"/>
</dbReference>
<proteinExistence type="predicted"/>
<feature type="transmembrane region" description="Helical" evidence="6">
    <location>
        <begin position="181"/>
        <end position="199"/>
    </location>
</feature>
<evidence type="ECO:0000256" key="5">
    <source>
        <dbReference type="SAM" id="MobiDB-lite"/>
    </source>
</evidence>
<feature type="transmembrane region" description="Helical" evidence="6">
    <location>
        <begin position="240"/>
        <end position="259"/>
    </location>
</feature>
<accession>A0ABV1NWA4</accession>
<evidence type="ECO:0000259" key="7">
    <source>
        <dbReference type="Pfam" id="PF14378"/>
    </source>
</evidence>
<keyword evidence="9" id="KW-1185">Reference proteome</keyword>
<evidence type="ECO:0000256" key="1">
    <source>
        <dbReference type="ARBA" id="ARBA00004141"/>
    </source>
</evidence>
<feature type="region of interest" description="Disordered" evidence="5">
    <location>
        <begin position="315"/>
        <end position="343"/>
    </location>
</feature>
<evidence type="ECO:0000313" key="9">
    <source>
        <dbReference type="Proteomes" id="UP001482520"/>
    </source>
</evidence>
<sequence>MRSPLTGRTDGLPRDLAPFPPTRPVARARALAAVAALLAVWVALVGIPNDTVGVALWLWLVALAWHADAPPARRWDFARDWWRPVLLLVVYWLLRGLADQTGVPVHVETPVRLDAWLGGGTVPTVWLQRELCGVPCDPDGAPRWWDVALTTVYASHFLLALVLAGVLWLRDRVVWLAWMRRLVVLNLCGLVVYALYPMAPPWMAADLGALPPVERISGRGWSELGLHRQSMVLLGMSNKVAAMPSLHAGTAFLVAFFALGRLRSRWRWLLLAYPLAMCVALVHGGEHYVVDTLAGAALALAVAVGCSAWERRTAARDSGRDSTDDSAHGSEGLSRGRPAPSAP</sequence>
<dbReference type="PANTHER" id="PTHR31310">
    <property type="match status" value="1"/>
</dbReference>
<gene>
    <name evidence="8" type="ORF">V6R90_05610</name>
</gene>
<comment type="caution">
    <text evidence="8">The sequence shown here is derived from an EMBL/GenBank/DDBJ whole genome shotgun (WGS) entry which is preliminary data.</text>
</comment>
<feature type="compositionally biased region" description="Basic and acidic residues" evidence="5">
    <location>
        <begin position="315"/>
        <end position="328"/>
    </location>
</feature>
<comment type="subcellular location">
    <subcellularLocation>
        <location evidence="1">Membrane</location>
        <topology evidence="1">Multi-pass membrane protein</topology>
    </subcellularLocation>
</comment>
<evidence type="ECO:0000313" key="8">
    <source>
        <dbReference type="EMBL" id="MEQ7846748.1"/>
    </source>
</evidence>
<dbReference type="Proteomes" id="UP001482520">
    <property type="component" value="Unassembled WGS sequence"/>
</dbReference>
<dbReference type="Pfam" id="PF14378">
    <property type="entry name" value="PAP2_3"/>
    <property type="match status" value="1"/>
</dbReference>
<reference evidence="8 9" key="1">
    <citation type="submission" date="2024-02" db="EMBL/GenBank/DDBJ databases">
        <title>Full genome sequence of Nocardioides kribbensis.</title>
        <authorList>
            <person name="Poletto B.L."/>
            <person name="Silva G."/>
            <person name="Galante D."/>
            <person name="Campos K.R."/>
            <person name="Santos M.B.N."/>
            <person name="Sacchi C.T."/>
        </authorList>
    </citation>
    <scope>NUCLEOTIDE SEQUENCE [LARGE SCALE GENOMIC DNA]</scope>
    <source>
        <strain evidence="8 9">O4R</strain>
    </source>
</reference>
<dbReference type="RefSeq" id="WP_349804055.1">
    <property type="nucleotide sequence ID" value="NZ_JBEGDP010000004.1"/>
</dbReference>
<evidence type="ECO:0000256" key="2">
    <source>
        <dbReference type="ARBA" id="ARBA00022692"/>
    </source>
</evidence>
<dbReference type="InterPro" id="IPR026841">
    <property type="entry name" value="Aur1/Ipt1"/>
</dbReference>
<protein>
    <submittedName>
        <fullName evidence="8">Phosphatase PAP2 family protein</fullName>
    </submittedName>
</protein>
<feature type="transmembrane region" description="Helical" evidence="6">
    <location>
        <begin position="288"/>
        <end position="309"/>
    </location>
</feature>
<dbReference type="PANTHER" id="PTHR31310:SF7">
    <property type="entry name" value="PA-PHOSPHATASE RELATED-FAMILY PROTEIN DDB_G0268928"/>
    <property type="match status" value="1"/>
</dbReference>
<dbReference type="EMBL" id="JBEGDP010000004">
    <property type="protein sequence ID" value="MEQ7846748.1"/>
    <property type="molecule type" value="Genomic_DNA"/>
</dbReference>
<evidence type="ECO:0000256" key="6">
    <source>
        <dbReference type="SAM" id="Phobius"/>
    </source>
</evidence>
<feature type="transmembrane region" description="Helical" evidence="6">
    <location>
        <begin position="266"/>
        <end position="282"/>
    </location>
</feature>
<dbReference type="CDD" id="cd03386">
    <property type="entry name" value="PAP2_Aur1_like"/>
    <property type="match status" value="1"/>
</dbReference>
<evidence type="ECO:0000256" key="4">
    <source>
        <dbReference type="ARBA" id="ARBA00023136"/>
    </source>
</evidence>